<proteinExistence type="inferred from homology"/>
<reference evidence="3 4" key="1">
    <citation type="submission" date="2021-04" db="EMBL/GenBank/DDBJ databases">
        <authorList>
            <person name="Bliznina A."/>
        </authorList>
    </citation>
    <scope>NUCLEOTIDE SEQUENCE [LARGE SCALE GENOMIC DNA]</scope>
</reference>
<protein>
    <recommendedName>
        <fullName evidence="2">Profilin</fullName>
    </recommendedName>
</protein>
<dbReference type="InterPro" id="IPR048278">
    <property type="entry name" value="PFN"/>
</dbReference>
<dbReference type="EMBL" id="OU015568">
    <property type="protein sequence ID" value="CAG5078466.1"/>
    <property type="molecule type" value="Genomic_DNA"/>
</dbReference>
<dbReference type="SUPFAM" id="SSF55770">
    <property type="entry name" value="Profilin (actin-binding protein)"/>
    <property type="match status" value="1"/>
</dbReference>
<comment type="similarity">
    <text evidence="1 2">Belongs to the profilin family.</text>
</comment>
<name>A0ABN7RR45_OIKDI</name>
<evidence type="ECO:0000313" key="3">
    <source>
        <dbReference type="EMBL" id="CAG5078466.1"/>
    </source>
</evidence>
<dbReference type="Proteomes" id="UP001158576">
    <property type="component" value="Chromosome PAR"/>
</dbReference>
<dbReference type="Pfam" id="PF00235">
    <property type="entry name" value="Profilin"/>
    <property type="match status" value="1"/>
</dbReference>
<accession>A0ABN7RR45</accession>
<evidence type="ECO:0000256" key="2">
    <source>
        <dbReference type="RuleBase" id="RU003909"/>
    </source>
</evidence>
<dbReference type="SMART" id="SM00392">
    <property type="entry name" value="PROF"/>
    <property type="match status" value="1"/>
</dbReference>
<evidence type="ECO:0000256" key="1">
    <source>
        <dbReference type="ARBA" id="ARBA00010058"/>
    </source>
</evidence>
<keyword evidence="2" id="KW-0009">Actin-binding</keyword>
<keyword evidence="4" id="KW-1185">Reference proteome</keyword>
<sequence>MSWTGYITGEGGLLAQYNRIACAGIFGKNGSTYAQAGMDHVQTNYTEILSLAALFTDPASGFSSGIEFNGKSFALLRVEDKILHAKGKGEGAMYPMTVQMTQQAMVIAIGHHDAFAGSVSAAVGKIADYLEDNGF</sequence>
<organism evidence="3 4">
    <name type="scientific">Oikopleura dioica</name>
    <name type="common">Tunicate</name>
    <dbReference type="NCBI Taxonomy" id="34765"/>
    <lineage>
        <taxon>Eukaryota</taxon>
        <taxon>Metazoa</taxon>
        <taxon>Chordata</taxon>
        <taxon>Tunicata</taxon>
        <taxon>Appendicularia</taxon>
        <taxon>Copelata</taxon>
        <taxon>Oikopleuridae</taxon>
        <taxon>Oikopleura</taxon>
    </lineage>
</organism>
<dbReference type="Gene3D" id="3.30.450.30">
    <property type="entry name" value="Dynein light chain 2a, cytoplasmic"/>
    <property type="match status" value="1"/>
</dbReference>
<dbReference type="InterPro" id="IPR036140">
    <property type="entry name" value="PFN_sf"/>
</dbReference>
<gene>
    <name evidence="3" type="ORF">OKIOD_LOCUS550</name>
</gene>
<dbReference type="InterPro" id="IPR005455">
    <property type="entry name" value="PFN_euk"/>
</dbReference>
<evidence type="ECO:0000313" key="4">
    <source>
        <dbReference type="Proteomes" id="UP001158576"/>
    </source>
</evidence>
<dbReference type="PANTHER" id="PTHR11604">
    <property type="entry name" value="PROFILIN"/>
    <property type="match status" value="1"/>
</dbReference>
<dbReference type="PANTHER" id="PTHR11604:SF10">
    <property type="entry name" value="PROFILIN"/>
    <property type="match status" value="1"/>
</dbReference>